<feature type="domain" description="EAL" evidence="2">
    <location>
        <begin position="445"/>
        <end position="704"/>
    </location>
</feature>
<dbReference type="InterPro" id="IPR000160">
    <property type="entry name" value="GGDEF_dom"/>
</dbReference>
<dbReference type="InterPro" id="IPR000700">
    <property type="entry name" value="PAS-assoc_C"/>
</dbReference>
<dbReference type="AlphaFoldDB" id="A0A4R4Z5L8"/>
<evidence type="ECO:0000259" key="3">
    <source>
        <dbReference type="PROSITE" id="PS50887"/>
    </source>
</evidence>
<dbReference type="InterPro" id="IPR035919">
    <property type="entry name" value="EAL_sf"/>
</dbReference>
<comment type="caution">
    <text evidence="4">The sequence shown here is derived from an EMBL/GenBank/DDBJ whole genome shotgun (WGS) entry which is preliminary data.</text>
</comment>
<dbReference type="InterPro" id="IPR000014">
    <property type="entry name" value="PAS"/>
</dbReference>
<dbReference type="SMART" id="SM00052">
    <property type="entry name" value="EAL"/>
    <property type="match status" value="1"/>
</dbReference>
<dbReference type="SMART" id="SM00091">
    <property type="entry name" value="PAS"/>
    <property type="match status" value="1"/>
</dbReference>
<reference evidence="4 5" key="1">
    <citation type="submission" date="2019-03" db="EMBL/GenBank/DDBJ databases">
        <title>Draft genome sequences of novel Actinobacteria.</title>
        <authorList>
            <person name="Sahin N."/>
            <person name="Ay H."/>
            <person name="Saygin H."/>
        </authorList>
    </citation>
    <scope>NUCLEOTIDE SEQUENCE [LARGE SCALE GENOMIC DNA]</scope>
    <source>
        <strain evidence="4 5">7K502</strain>
    </source>
</reference>
<dbReference type="NCBIfam" id="TIGR00229">
    <property type="entry name" value="sensory_box"/>
    <property type="match status" value="1"/>
</dbReference>
<dbReference type="Pfam" id="PF00990">
    <property type="entry name" value="GGDEF"/>
    <property type="match status" value="1"/>
</dbReference>
<feature type="domain" description="PAC" evidence="1">
    <location>
        <begin position="219"/>
        <end position="271"/>
    </location>
</feature>
<accession>A0A4R4Z5L8</accession>
<protein>
    <submittedName>
        <fullName evidence="4">EAL domain-containing protein</fullName>
    </submittedName>
</protein>
<dbReference type="Gene3D" id="3.20.20.450">
    <property type="entry name" value="EAL domain"/>
    <property type="match status" value="1"/>
</dbReference>
<dbReference type="PROSITE" id="PS50113">
    <property type="entry name" value="PAC"/>
    <property type="match status" value="1"/>
</dbReference>
<evidence type="ECO:0000313" key="4">
    <source>
        <dbReference type="EMBL" id="TDD53408.1"/>
    </source>
</evidence>
<dbReference type="InterPro" id="IPR013656">
    <property type="entry name" value="PAS_4"/>
</dbReference>
<organism evidence="4 5">
    <name type="scientific">Saccharopolyspora elongata</name>
    <dbReference type="NCBI Taxonomy" id="2530387"/>
    <lineage>
        <taxon>Bacteria</taxon>
        <taxon>Bacillati</taxon>
        <taxon>Actinomycetota</taxon>
        <taxon>Actinomycetes</taxon>
        <taxon>Pseudonocardiales</taxon>
        <taxon>Pseudonocardiaceae</taxon>
        <taxon>Saccharopolyspora</taxon>
    </lineage>
</organism>
<sequence length="704" mass="75819">MPGMGGPAHGQPRADEVVRQWAAKIINTSYVPMGRRDLEAFLGKCFEELLGALDGGGVEAARDVGERLVGAHLTNSMALARTLRHLAAELPQFREAEQERLTAVLGELAAGYAGALREQTLCEQEVIQRAVSDARDAAEEALRASEARWRAVFTASALGIAIVTLDGVIEETNPALTRIFRRPAGELVGGSVYELADEGWLIKLADTVAALATGDTDQDFLDIRFTEPNGSHVWTQLSGSLVRDARGEPDYLVLLYEDITDRHMLQEHFRQQAVRDPLTGLGNRTKLESSLAAALEPNRPGRRVGLCYFDLDGFKAVNDSLGHPIGDRLLRQVAQRLEALAAEAGAEAVRMGGDEFVVLVPDSSGAGPVIDLVERLLREITRPVLIGAHELRASASVGVVEREVAGTDAEALLRDADITLYRAKSDGRAQWVLFDPERNAEARDRFRLSAELPAAVDQNELFVEYEPIADLAGGALAGAAAAVRWDHAEFGELGEEQFLGLAEETGLIVRLGSWALEQVCEHAARWVRQLGADAPVPTVNLSLRHCRDPELVADVQEILGRTGLPPGALALGLPESALFDHQDDPVDTLEIFADMGIKLVVYEFGDDYAQLGRLRGLPLAGVRIDGPHLASLADPDGPDPLDRHLVLAAVGGAQLLGLPALATGVRTELQADRLRELGVSKVQGPYAGDRASALEIEQFVAARG</sequence>
<dbReference type="Gene3D" id="3.30.450.20">
    <property type="entry name" value="PAS domain"/>
    <property type="match status" value="1"/>
</dbReference>
<dbReference type="InterPro" id="IPR052155">
    <property type="entry name" value="Biofilm_reg_signaling"/>
</dbReference>
<dbReference type="InterPro" id="IPR001610">
    <property type="entry name" value="PAC"/>
</dbReference>
<dbReference type="NCBIfam" id="TIGR00254">
    <property type="entry name" value="GGDEF"/>
    <property type="match status" value="1"/>
</dbReference>
<evidence type="ECO:0000313" key="5">
    <source>
        <dbReference type="Proteomes" id="UP000294947"/>
    </source>
</evidence>
<dbReference type="CDD" id="cd01948">
    <property type="entry name" value="EAL"/>
    <property type="match status" value="1"/>
</dbReference>
<dbReference type="InterPro" id="IPR043128">
    <property type="entry name" value="Rev_trsase/Diguanyl_cyclase"/>
</dbReference>
<gene>
    <name evidence="4" type="ORF">E1288_09940</name>
</gene>
<dbReference type="CDD" id="cd00130">
    <property type="entry name" value="PAS"/>
    <property type="match status" value="1"/>
</dbReference>
<keyword evidence="5" id="KW-1185">Reference proteome</keyword>
<dbReference type="CDD" id="cd01949">
    <property type="entry name" value="GGDEF"/>
    <property type="match status" value="1"/>
</dbReference>
<dbReference type="PROSITE" id="PS50883">
    <property type="entry name" value="EAL"/>
    <property type="match status" value="1"/>
</dbReference>
<dbReference type="InterPro" id="IPR035965">
    <property type="entry name" value="PAS-like_dom_sf"/>
</dbReference>
<dbReference type="InterPro" id="IPR001633">
    <property type="entry name" value="EAL_dom"/>
</dbReference>
<dbReference type="PANTHER" id="PTHR44757">
    <property type="entry name" value="DIGUANYLATE CYCLASE DGCP"/>
    <property type="match status" value="1"/>
</dbReference>
<dbReference type="SMART" id="SM00086">
    <property type="entry name" value="PAC"/>
    <property type="match status" value="1"/>
</dbReference>
<dbReference type="OrthoDB" id="23692at2"/>
<dbReference type="SUPFAM" id="SSF141868">
    <property type="entry name" value="EAL domain-like"/>
    <property type="match status" value="1"/>
</dbReference>
<evidence type="ECO:0000259" key="1">
    <source>
        <dbReference type="PROSITE" id="PS50113"/>
    </source>
</evidence>
<feature type="domain" description="GGDEF" evidence="3">
    <location>
        <begin position="302"/>
        <end position="436"/>
    </location>
</feature>
<evidence type="ECO:0000259" key="2">
    <source>
        <dbReference type="PROSITE" id="PS50883"/>
    </source>
</evidence>
<dbReference type="SUPFAM" id="SSF55073">
    <property type="entry name" value="Nucleotide cyclase"/>
    <property type="match status" value="1"/>
</dbReference>
<dbReference type="PROSITE" id="PS50887">
    <property type="entry name" value="GGDEF"/>
    <property type="match status" value="1"/>
</dbReference>
<proteinExistence type="predicted"/>
<dbReference type="RefSeq" id="WP_132483534.1">
    <property type="nucleotide sequence ID" value="NZ_SMKW01000009.1"/>
</dbReference>
<dbReference type="SMART" id="SM00267">
    <property type="entry name" value="GGDEF"/>
    <property type="match status" value="1"/>
</dbReference>
<dbReference type="SUPFAM" id="SSF55785">
    <property type="entry name" value="PYP-like sensor domain (PAS domain)"/>
    <property type="match status" value="1"/>
</dbReference>
<dbReference type="InterPro" id="IPR029787">
    <property type="entry name" value="Nucleotide_cyclase"/>
</dbReference>
<dbReference type="PANTHER" id="PTHR44757:SF2">
    <property type="entry name" value="BIOFILM ARCHITECTURE MAINTENANCE PROTEIN MBAA"/>
    <property type="match status" value="1"/>
</dbReference>
<dbReference type="EMBL" id="SMKW01000009">
    <property type="protein sequence ID" value="TDD53408.1"/>
    <property type="molecule type" value="Genomic_DNA"/>
</dbReference>
<dbReference type="Pfam" id="PF00563">
    <property type="entry name" value="EAL"/>
    <property type="match status" value="1"/>
</dbReference>
<dbReference type="Pfam" id="PF08448">
    <property type="entry name" value="PAS_4"/>
    <property type="match status" value="1"/>
</dbReference>
<name>A0A4R4Z5L8_9PSEU</name>
<dbReference type="Gene3D" id="3.30.70.270">
    <property type="match status" value="1"/>
</dbReference>
<dbReference type="Proteomes" id="UP000294947">
    <property type="component" value="Unassembled WGS sequence"/>
</dbReference>